<organism evidence="1 2">
    <name type="scientific">Lentilactobacillus terminaliae</name>
    <dbReference type="NCBI Taxonomy" id="3003483"/>
    <lineage>
        <taxon>Bacteria</taxon>
        <taxon>Bacillati</taxon>
        <taxon>Bacillota</taxon>
        <taxon>Bacilli</taxon>
        <taxon>Lactobacillales</taxon>
        <taxon>Lactobacillaceae</taxon>
        <taxon>Lentilactobacillus</taxon>
    </lineage>
</organism>
<reference evidence="1" key="1">
    <citation type="submission" date="2024-08" db="EMBL/GenBank/DDBJ databases">
        <title>Lentilactobacillus sp. nov., isolated from tree bark.</title>
        <authorList>
            <person name="Phuengjayaem S."/>
            <person name="Tanasupawat S."/>
        </authorList>
    </citation>
    <scope>NUCLEOTIDE SEQUENCE</scope>
    <source>
        <strain evidence="1">SPB1-3</strain>
    </source>
</reference>
<accession>A0ACD5DEY8</accession>
<gene>
    <name evidence="1" type="ORF">O0236_001145</name>
</gene>
<sequence>MEDTFIINYLPGEHAIQKLNGTTKIVLLIANLLLIMLTFDVRILTTAFLINFCLLLSEKPKWQTVKAVTWFVIWMNVVNVAMMFLVSPNIGSTTIGQSTVLFSLTNNFPVTAETVFYLSVRLLKVFSMFVASLWFILAITPSQLAEGLYRLHVPYKVCTVMSLGLRSIPDIMRDYKTIKNSLQMRGLELDKKKSSMIQRVRLSVKILMPLLMATFNKVGTISTAMELRLYGIKKQRSYYTYQKPLKLDWTFRVLAIIEIVFAITYLFIEVFVIRGGLSYVWYPGK</sequence>
<keyword evidence="2" id="KW-1185">Reference proteome</keyword>
<proteinExistence type="predicted"/>
<evidence type="ECO:0000313" key="2">
    <source>
        <dbReference type="Proteomes" id="UP001149860"/>
    </source>
</evidence>
<protein>
    <submittedName>
        <fullName evidence="1">Energy-coupling factor transporter transmembrane protein EcfT</fullName>
    </submittedName>
</protein>
<dbReference type="EMBL" id="CP168151">
    <property type="protein sequence ID" value="XFD39942.1"/>
    <property type="molecule type" value="Genomic_DNA"/>
</dbReference>
<keyword evidence="1" id="KW-0812">Transmembrane</keyword>
<keyword evidence="1" id="KW-0472">Membrane</keyword>
<evidence type="ECO:0000313" key="1">
    <source>
        <dbReference type="EMBL" id="XFD39942.1"/>
    </source>
</evidence>
<name>A0ACD5DEY8_9LACO</name>
<dbReference type="Proteomes" id="UP001149860">
    <property type="component" value="Chromosome"/>
</dbReference>